<name>A0ABD0JPG0_9CAEN</name>
<protein>
    <submittedName>
        <fullName evidence="1">Uncharacterized protein</fullName>
    </submittedName>
</protein>
<gene>
    <name evidence="1" type="ORF">BaRGS_00031807</name>
</gene>
<dbReference type="EMBL" id="JACVVK020000361">
    <property type="protein sequence ID" value="KAK7476948.1"/>
    <property type="molecule type" value="Genomic_DNA"/>
</dbReference>
<evidence type="ECO:0000313" key="1">
    <source>
        <dbReference type="EMBL" id="KAK7476948.1"/>
    </source>
</evidence>
<evidence type="ECO:0000313" key="2">
    <source>
        <dbReference type="Proteomes" id="UP001519460"/>
    </source>
</evidence>
<feature type="non-terminal residue" evidence="1">
    <location>
        <position position="77"/>
    </location>
</feature>
<reference evidence="1 2" key="1">
    <citation type="journal article" date="2023" name="Sci. Data">
        <title>Genome assembly of the Korean intertidal mud-creeper Batillaria attramentaria.</title>
        <authorList>
            <person name="Patra A.K."/>
            <person name="Ho P.T."/>
            <person name="Jun S."/>
            <person name="Lee S.J."/>
            <person name="Kim Y."/>
            <person name="Won Y.J."/>
        </authorList>
    </citation>
    <scope>NUCLEOTIDE SEQUENCE [LARGE SCALE GENOMIC DNA]</scope>
    <source>
        <strain evidence="1">Wonlab-2016</strain>
    </source>
</reference>
<proteinExistence type="predicted"/>
<keyword evidence="2" id="KW-1185">Reference proteome</keyword>
<comment type="caution">
    <text evidence="1">The sequence shown here is derived from an EMBL/GenBank/DDBJ whole genome shotgun (WGS) entry which is preliminary data.</text>
</comment>
<accession>A0ABD0JPG0</accession>
<feature type="non-terminal residue" evidence="1">
    <location>
        <position position="1"/>
    </location>
</feature>
<dbReference type="AlphaFoldDB" id="A0ABD0JPG0"/>
<organism evidence="1 2">
    <name type="scientific">Batillaria attramentaria</name>
    <dbReference type="NCBI Taxonomy" id="370345"/>
    <lineage>
        <taxon>Eukaryota</taxon>
        <taxon>Metazoa</taxon>
        <taxon>Spiralia</taxon>
        <taxon>Lophotrochozoa</taxon>
        <taxon>Mollusca</taxon>
        <taxon>Gastropoda</taxon>
        <taxon>Caenogastropoda</taxon>
        <taxon>Sorbeoconcha</taxon>
        <taxon>Cerithioidea</taxon>
        <taxon>Batillariidae</taxon>
        <taxon>Batillaria</taxon>
    </lineage>
</organism>
<dbReference type="Proteomes" id="UP001519460">
    <property type="component" value="Unassembled WGS sequence"/>
</dbReference>
<sequence length="77" mass="8476">GPCDEREQNTKRSLIDTNFHFTTISRPAISHRGRTGRYKNAKGNPIGPESEFHGNGLVIKCSQIDLLNEDVSCGAYG</sequence>